<dbReference type="Pfam" id="PF00072">
    <property type="entry name" value="Response_reg"/>
    <property type="match status" value="1"/>
</dbReference>
<keyword evidence="3" id="KW-0805">Transcription regulation</keyword>
<keyword evidence="11" id="KW-1185">Reference proteome</keyword>
<dbReference type="SUPFAM" id="SSF46894">
    <property type="entry name" value="C-terminal effector domain of the bipartite response regulators"/>
    <property type="match status" value="1"/>
</dbReference>
<evidence type="ECO:0000259" key="9">
    <source>
        <dbReference type="PROSITE" id="PS51755"/>
    </source>
</evidence>
<dbReference type="Gene3D" id="3.40.50.2300">
    <property type="match status" value="1"/>
</dbReference>
<evidence type="ECO:0000256" key="5">
    <source>
        <dbReference type="ARBA" id="ARBA00023163"/>
    </source>
</evidence>
<keyword evidence="5" id="KW-0804">Transcription</keyword>
<dbReference type="Proteomes" id="UP000665561">
    <property type="component" value="Unassembled WGS sequence"/>
</dbReference>
<evidence type="ECO:0000259" key="8">
    <source>
        <dbReference type="PROSITE" id="PS50110"/>
    </source>
</evidence>
<dbReference type="PANTHER" id="PTHR48111">
    <property type="entry name" value="REGULATOR OF RPOS"/>
    <property type="match status" value="1"/>
</dbReference>
<dbReference type="InterPro" id="IPR016032">
    <property type="entry name" value="Sig_transdc_resp-reg_C-effctor"/>
</dbReference>
<evidence type="ECO:0000256" key="3">
    <source>
        <dbReference type="ARBA" id="ARBA00023015"/>
    </source>
</evidence>
<organism evidence="10 11">
    <name type="scientific">Paenibacillus glycinis</name>
    <dbReference type="NCBI Taxonomy" id="2697035"/>
    <lineage>
        <taxon>Bacteria</taxon>
        <taxon>Bacillati</taxon>
        <taxon>Bacillota</taxon>
        <taxon>Bacilli</taxon>
        <taxon>Bacillales</taxon>
        <taxon>Paenibacillaceae</taxon>
        <taxon>Paenibacillus</taxon>
    </lineage>
</organism>
<dbReference type="InterPro" id="IPR011006">
    <property type="entry name" value="CheY-like_superfamily"/>
</dbReference>
<dbReference type="Gene3D" id="6.10.250.690">
    <property type="match status" value="1"/>
</dbReference>
<evidence type="ECO:0000256" key="1">
    <source>
        <dbReference type="ARBA" id="ARBA00022553"/>
    </source>
</evidence>
<reference evidence="10 11" key="1">
    <citation type="submission" date="2020-01" db="EMBL/GenBank/DDBJ databases">
        <title>Paenibacillus soybeanensis sp. nov. isolated from the nodules of soybean (Glycine max(L.) Merr).</title>
        <authorList>
            <person name="Wang H."/>
        </authorList>
    </citation>
    <scope>NUCLEOTIDE SEQUENCE [LARGE SCALE GENOMIC DNA]</scope>
    <source>
        <strain evidence="10 11">T1</strain>
    </source>
</reference>
<dbReference type="InterPro" id="IPR039420">
    <property type="entry name" value="WalR-like"/>
</dbReference>
<feature type="DNA-binding region" description="OmpR/PhoB-type" evidence="7">
    <location>
        <begin position="129"/>
        <end position="226"/>
    </location>
</feature>
<dbReference type="EMBL" id="JAAAMV010000033">
    <property type="protein sequence ID" value="NBD27952.1"/>
    <property type="molecule type" value="Genomic_DNA"/>
</dbReference>
<evidence type="ECO:0000256" key="6">
    <source>
        <dbReference type="PROSITE-ProRule" id="PRU00169"/>
    </source>
</evidence>
<gene>
    <name evidence="10" type="ORF">GT019_29140</name>
</gene>
<dbReference type="PROSITE" id="PS50110">
    <property type="entry name" value="RESPONSE_REGULATORY"/>
    <property type="match status" value="1"/>
</dbReference>
<evidence type="ECO:0000313" key="11">
    <source>
        <dbReference type="Proteomes" id="UP000665561"/>
    </source>
</evidence>
<dbReference type="PANTHER" id="PTHR48111:SF31">
    <property type="entry name" value="TRANSCRIPTIONAL REGULATORY PROTEIN YXDJ"/>
    <property type="match status" value="1"/>
</dbReference>
<dbReference type="CDD" id="cd18159">
    <property type="entry name" value="REC_OmpR_NsrR-like"/>
    <property type="match status" value="1"/>
</dbReference>
<keyword evidence="4 7" id="KW-0238">DNA-binding</keyword>
<protein>
    <submittedName>
        <fullName evidence="10">Response regulator</fullName>
    </submittedName>
</protein>
<sequence>MYDIMIVEDDGKIAAMLQSHIRKYGYNGVIVEDFERVLDRFKEIEPHMVLLDINLPSYDGYYWCRQIRSFSTCPIIVISARSGKMDQLMALENGADDYMTKPFHYEIVMAKIRNQLRRAYGDYAAKSEERVVSQSGLLLYPERMELHLNDKSVALSRKETVLMETLLERCPRVVSRETILDKLWDDAFVDDNTLSVNITRIRKRLAELGIEHALETVRGSGYRLNLVWKDESAR</sequence>
<name>A0ABW9XYZ6_9BACL</name>
<dbReference type="SMART" id="SM00448">
    <property type="entry name" value="REC"/>
    <property type="match status" value="1"/>
</dbReference>
<dbReference type="PROSITE" id="PS51755">
    <property type="entry name" value="OMPR_PHOB"/>
    <property type="match status" value="1"/>
</dbReference>
<proteinExistence type="predicted"/>
<dbReference type="Gene3D" id="1.10.10.10">
    <property type="entry name" value="Winged helix-like DNA-binding domain superfamily/Winged helix DNA-binding domain"/>
    <property type="match status" value="1"/>
</dbReference>
<keyword evidence="2" id="KW-0902">Two-component regulatory system</keyword>
<feature type="domain" description="OmpR/PhoB-type" evidence="9">
    <location>
        <begin position="129"/>
        <end position="226"/>
    </location>
</feature>
<dbReference type="InterPro" id="IPR001867">
    <property type="entry name" value="OmpR/PhoB-type_DNA-bd"/>
</dbReference>
<dbReference type="CDD" id="cd00383">
    <property type="entry name" value="trans_reg_C"/>
    <property type="match status" value="1"/>
</dbReference>
<dbReference type="InterPro" id="IPR001789">
    <property type="entry name" value="Sig_transdc_resp-reg_receiver"/>
</dbReference>
<dbReference type="Pfam" id="PF00486">
    <property type="entry name" value="Trans_reg_C"/>
    <property type="match status" value="1"/>
</dbReference>
<dbReference type="SUPFAM" id="SSF52172">
    <property type="entry name" value="CheY-like"/>
    <property type="match status" value="1"/>
</dbReference>
<evidence type="ECO:0000313" key="10">
    <source>
        <dbReference type="EMBL" id="NBD27952.1"/>
    </source>
</evidence>
<accession>A0ABW9XYZ6</accession>
<dbReference type="RefSeq" id="WP_161746973.1">
    <property type="nucleotide sequence ID" value="NZ_JAAAMV010000033.1"/>
</dbReference>
<evidence type="ECO:0000256" key="7">
    <source>
        <dbReference type="PROSITE-ProRule" id="PRU01091"/>
    </source>
</evidence>
<comment type="caution">
    <text evidence="10">The sequence shown here is derived from an EMBL/GenBank/DDBJ whole genome shotgun (WGS) entry which is preliminary data.</text>
</comment>
<feature type="modified residue" description="4-aspartylphosphate" evidence="6">
    <location>
        <position position="52"/>
    </location>
</feature>
<keyword evidence="1 6" id="KW-0597">Phosphoprotein</keyword>
<evidence type="ECO:0000256" key="4">
    <source>
        <dbReference type="ARBA" id="ARBA00023125"/>
    </source>
</evidence>
<feature type="domain" description="Response regulatory" evidence="8">
    <location>
        <begin position="3"/>
        <end position="116"/>
    </location>
</feature>
<dbReference type="InterPro" id="IPR036388">
    <property type="entry name" value="WH-like_DNA-bd_sf"/>
</dbReference>
<evidence type="ECO:0000256" key="2">
    <source>
        <dbReference type="ARBA" id="ARBA00023012"/>
    </source>
</evidence>
<dbReference type="SMART" id="SM00862">
    <property type="entry name" value="Trans_reg_C"/>
    <property type="match status" value="1"/>
</dbReference>